<feature type="region of interest" description="Disordered" evidence="1">
    <location>
        <begin position="1"/>
        <end position="26"/>
    </location>
</feature>
<dbReference type="OrthoDB" id="196955at2759"/>
<dbReference type="PANTHER" id="PTHR23547:SF1">
    <property type="entry name" value="MAJOR FACILITATOR SUPERFAMILY MFS_1"/>
    <property type="match status" value="1"/>
</dbReference>
<dbReference type="PANTHER" id="PTHR23547">
    <property type="entry name" value="MAJOR FACILITATOR SUPERFAMILY DOMAIN, GENERAL SUBSTRATE TRANSPORTER"/>
    <property type="match status" value="1"/>
</dbReference>
<sequence>MDESKTQSNITIQGLATEKNNNDILESPSQYNEKADMHELYIPESLESQNNKPEILQDTNQDEGFSGVAKDLVKLGGKSITKLVTKSSYHQSQLFKLVAWLTGAKNSVK</sequence>
<dbReference type="AlphaFoldDB" id="A0A9N9HQC5"/>
<protein>
    <submittedName>
        <fullName evidence="2">2057_t:CDS:1</fullName>
    </submittedName>
</protein>
<comment type="caution">
    <text evidence="2">The sequence shown here is derived from an EMBL/GenBank/DDBJ whole genome shotgun (WGS) entry which is preliminary data.</text>
</comment>
<reference evidence="2" key="1">
    <citation type="submission" date="2021-06" db="EMBL/GenBank/DDBJ databases">
        <authorList>
            <person name="Kallberg Y."/>
            <person name="Tangrot J."/>
            <person name="Rosling A."/>
        </authorList>
    </citation>
    <scope>NUCLEOTIDE SEQUENCE</scope>
    <source>
        <strain evidence="2">IN212</strain>
    </source>
</reference>
<gene>
    <name evidence="2" type="ORF">RFULGI_LOCUS10371</name>
</gene>
<evidence type="ECO:0000313" key="2">
    <source>
        <dbReference type="EMBL" id="CAG8700074.1"/>
    </source>
</evidence>
<evidence type="ECO:0000313" key="3">
    <source>
        <dbReference type="Proteomes" id="UP000789396"/>
    </source>
</evidence>
<keyword evidence="3" id="KW-1185">Reference proteome</keyword>
<dbReference type="EMBL" id="CAJVPZ010020378">
    <property type="protein sequence ID" value="CAG8700074.1"/>
    <property type="molecule type" value="Genomic_DNA"/>
</dbReference>
<dbReference type="Proteomes" id="UP000789396">
    <property type="component" value="Unassembled WGS sequence"/>
</dbReference>
<evidence type="ECO:0000256" key="1">
    <source>
        <dbReference type="SAM" id="MobiDB-lite"/>
    </source>
</evidence>
<accession>A0A9N9HQC5</accession>
<organism evidence="2 3">
    <name type="scientific">Racocetra fulgida</name>
    <dbReference type="NCBI Taxonomy" id="60492"/>
    <lineage>
        <taxon>Eukaryota</taxon>
        <taxon>Fungi</taxon>
        <taxon>Fungi incertae sedis</taxon>
        <taxon>Mucoromycota</taxon>
        <taxon>Glomeromycotina</taxon>
        <taxon>Glomeromycetes</taxon>
        <taxon>Diversisporales</taxon>
        <taxon>Gigasporaceae</taxon>
        <taxon>Racocetra</taxon>
    </lineage>
</organism>
<feature type="non-terminal residue" evidence="2">
    <location>
        <position position="109"/>
    </location>
</feature>
<dbReference type="InterPro" id="IPR047769">
    <property type="entry name" value="MFS_ArsJ"/>
</dbReference>
<name>A0A9N9HQC5_9GLOM</name>
<proteinExistence type="predicted"/>